<dbReference type="RefSeq" id="WP_152758752.1">
    <property type="nucleotide sequence ID" value="NZ_WHLY01000002.1"/>
</dbReference>
<feature type="domain" description="HTH LytTR-type" evidence="4">
    <location>
        <begin position="138"/>
        <end position="214"/>
    </location>
</feature>
<dbReference type="PANTHER" id="PTHR44591:SF3">
    <property type="entry name" value="RESPONSE REGULATORY DOMAIN-CONTAINING PROTEIN"/>
    <property type="match status" value="1"/>
</dbReference>
<dbReference type="SMART" id="SM00448">
    <property type="entry name" value="REC"/>
    <property type="match status" value="1"/>
</dbReference>
<dbReference type="Pfam" id="PF04397">
    <property type="entry name" value="LytTR"/>
    <property type="match status" value="1"/>
</dbReference>
<dbReference type="PROSITE" id="PS50930">
    <property type="entry name" value="HTH_LYTTR"/>
    <property type="match status" value="1"/>
</dbReference>
<name>A0A7C9BBM4_9BACT</name>
<dbReference type="InterPro" id="IPR050595">
    <property type="entry name" value="Bact_response_regulator"/>
</dbReference>
<dbReference type="Pfam" id="PF00072">
    <property type="entry name" value="Response_reg"/>
    <property type="match status" value="1"/>
</dbReference>
<evidence type="ECO:0000256" key="2">
    <source>
        <dbReference type="PROSITE-ProRule" id="PRU00169"/>
    </source>
</evidence>
<proteinExistence type="predicted"/>
<reference evidence="5 6" key="1">
    <citation type="submission" date="2019-10" db="EMBL/GenBank/DDBJ databases">
        <title>Draft Genome Sequence of Cytophagaceae sp. SJW1-29.</title>
        <authorList>
            <person name="Choi A."/>
        </authorList>
    </citation>
    <scope>NUCLEOTIDE SEQUENCE [LARGE SCALE GENOMIC DNA]</scope>
    <source>
        <strain evidence="5 6">SJW1-29</strain>
    </source>
</reference>
<comment type="caution">
    <text evidence="5">The sequence shown here is derived from an EMBL/GenBank/DDBJ whole genome shotgun (WGS) entry which is preliminary data.</text>
</comment>
<feature type="modified residue" description="4-aspartylphosphate" evidence="2">
    <location>
        <position position="55"/>
    </location>
</feature>
<evidence type="ECO:0000313" key="6">
    <source>
        <dbReference type="Proteomes" id="UP000479293"/>
    </source>
</evidence>
<dbReference type="PROSITE" id="PS50110">
    <property type="entry name" value="RESPONSE_REGULATORY"/>
    <property type="match status" value="1"/>
</dbReference>
<dbReference type="SMART" id="SM00850">
    <property type="entry name" value="LytTR"/>
    <property type="match status" value="1"/>
</dbReference>
<sequence length="246" mass="28056">MIPLKVLIIEDDLIEAADMQESLESEGRFVTTIASNTQEVKRALKRQIPDLVLVDIRLEGSTHNGIEIVEEVLNAYSLPIVYLTSSTEKPYMEAARKTQPAAFMFKPFRSNELAIQLELAYLNRGIQPDSYAAESLFLPTDQGRSHIRIMKKDVVYMSASGSYVEVHLRKGASTEKIVFSMNLGHLDQYFPDNQFYRVSRSLMVNLDFVERVERNRLFVTSTSTPILFPESKHRDLLRKLAVVKTP</sequence>
<dbReference type="GO" id="GO:0003677">
    <property type="term" value="F:DNA binding"/>
    <property type="evidence" value="ECO:0007669"/>
    <property type="project" value="InterPro"/>
</dbReference>
<evidence type="ECO:0000256" key="1">
    <source>
        <dbReference type="ARBA" id="ARBA00022553"/>
    </source>
</evidence>
<gene>
    <name evidence="5" type="ORF">GBK04_08885</name>
</gene>
<evidence type="ECO:0000259" key="3">
    <source>
        <dbReference type="PROSITE" id="PS50110"/>
    </source>
</evidence>
<dbReference type="EMBL" id="WHLY01000002">
    <property type="protein sequence ID" value="MPR33476.1"/>
    <property type="molecule type" value="Genomic_DNA"/>
</dbReference>
<evidence type="ECO:0000259" key="4">
    <source>
        <dbReference type="PROSITE" id="PS50930"/>
    </source>
</evidence>
<dbReference type="Proteomes" id="UP000479293">
    <property type="component" value="Unassembled WGS sequence"/>
</dbReference>
<dbReference type="Gene3D" id="2.40.50.1020">
    <property type="entry name" value="LytTr DNA-binding domain"/>
    <property type="match status" value="1"/>
</dbReference>
<feature type="domain" description="Response regulatory" evidence="3">
    <location>
        <begin position="5"/>
        <end position="121"/>
    </location>
</feature>
<protein>
    <submittedName>
        <fullName evidence="5">Response regulator</fullName>
    </submittedName>
</protein>
<dbReference type="InterPro" id="IPR011006">
    <property type="entry name" value="CheY-like_superfamily"/>
</dbReference>
<dbReference type="InterPro" id="IPR007492">
    <property type="entry name" value="LytTR_DNA-bd_dom"/>
</dbReference>
<dbReference type="InterPro" id="IPR001789">
    <property type="entry name" value="Sig_transdc_resp-reg_receiver"/>
</dbReference>
<dbReference type="Gene3D" id="3.40.50.2300">
    <property type="match status" value="1"/>
</dbReference>
<keyword evidence="1 2" id="KW-0597">Phosphoprotein</keyword>
<keyword evidence="6" id="KW-1185">Reference proteome</keyword>
<organism evidence="5 6">
    <name type="scientific">Salmonirosea aquatica</name>
    <dbReference type="NCBI Taxonomy" id="2654236"/>
    <lineage>
        <taxon>Bacteria</taxon>
        <taxon>Pseudomonadati</taxon>
        <taxon>Bacteroidota</taxon>
        <taxon>Cytophagia</taxon>
        <taxon>Cytophagales</taxon>
        <taxon>Spirosomataceae</taxon>
        <taxon>Salmonirosea</taxon>
    </lineage>
</organism>
<evidence type="ECO:0000313" key="5">
    <source>
        <dbReference type="EMBL" id="MPR33476.1"/>
    </source>
</evidence>
<dbReference type="AlphaFoldDB" id="A0A7C9BBM4"/>
<dbReference type="SUPFAM" id="SSF52172">
    <property type="entry name" value="CheY-like"/>
    <property type="match status" value="1"/>
</dbReference>
<accession>A0A7C9BBM4</accession>
<dbReference type="PANTHER" id="PTHR44591">
    <property type="entry name" value="STRESS RESPONSE REGULATOR PROTEIN 1"/>
    <property type="match status" value="1"/>
</dbReference>
<dbReference type="GO" id="GO:0000160">
    <property type="term" value="P:phosphorelay signal transduction system"/>
    <property type="evidence" value="ECO:0007669"/>
    <property type="project" value="InterPro"/>
</dbReference>